<feature type="repeat" description="TPR" evidence="3">
    <location>
        <begin position="48"/>
        <end position="81"/>
    </location>
</feature>
<dbReference type="PANTHER" id="PTHR44216:SF3">
    <property type="entry name" value="PROTEIN O-MANNOSYL-TRANSFERASE TMTC2"/>
    <property type="match status" value="1"/>
</dbReference>
<evidence type="ECO:0000256" key="2">
    <source>
        <dbReference type="ARBA" id="ARBA00022803"/>
    </source>
</evidence>
<evidence type="ECO:0000256" key="1">
    <source>
        <dbReference type="ARBA" id="ARBA00022737"/>
    </source>
</evidence>
<protein>
    <submittedName>
        <fullName evidence="4">Tetratricopeptide repeat protein</fullName>
    </submittedName>
</protein>
<dbReference type="PANTHER" id="PTHR44216">
    <property type="entry name" value="PROTEIN O-MANNOSYL-TRANSFERASE TMTC2"/>
    <property type="match status" value="1"/>
</dbReference>
<keyword evidence="2 3" id="KW-0802">TPR repeat</keyword>
<dbReference type="InterPro" id="IPR052384">
    <property type="entry name" value="TMTC_O-mannosyltransferase"/>
</dbReference>
<dbReference type="Gene3D" id="1.25.40.10">
    <property type="entry name" value="Tetratricopeptide repeat domain"/>
    <property type="match status" value="1"/>
</dbReference>
<comment type="caution">
    <text evidence="4">The sequence shown here is derived from an EMBL/GenBank/DDBJ whole genome shotgun (WGS) entry which is preliminary data.</text>
</comment>
<name>A0A951U565_9CYAN</name>
<feature type="repeat" description="TPR" evidence="3">
    <location>
        <begin position="82"/>
        <end position="115"/>
    </location>
</feature>
<dbReference type="InterPro" id="IPR013105">
    <property type="entry name" value="TPR_2"/>
</dbReference>
<dbReference type="PROSITE" id="PS50005">
    <property type="entry name" value="TPR"/>
    <property type="match status" value="3"/>
</dbReference>
<keyword evidence="1" id="KW-0677">Repeat</keyword>
<organism evidence="4 5">
    <name type="scientific">Pegethrix bostrychoides GSE-TBD4-15B</name>
    <dbReference type="NCBI Taxonomy" id="2839662"/>
    <lineage>
        <taxon>Bacteria</taxon>
        <taxon>Bacillati</taxon>
        <taxon>Cyanobacteriota</taxon>
        <taxon>Cyanophyceae</taxon>
        <taxon>Oculatellales</taxon>
        <taxon>Oculatellaceae</taxon>
        <taxon>Pegethrix</taxon>
    </lineage>
</organism>
<dbReference type="InterPro" id="IPR011990">
    <property type="entry name" value="TPR-like_helical_dom_sf"/>
</dbReference>
<dbReference type="GO" id="GO:0000030">
    <property type="term" value="F:mannosyltransferase activity"/>
    <property type="evidence" value="ECO:0007669"/>
    <property type="project" value="TreeGrafter"/>
</dbReference>
<feature type="repeat" description="TPR" evidence="3">
    <location>
        <begin position="123"/>
        <end position="156"/>
    </location>
</feature>
<dbReference type="SMART" id="SM00028">
    <property type="entry name" value="TPR"/>
    <property type="match status" value="3"/>
</dbReference>
<sequence>MLLPNLPDRLIHTQDLPSLIQAADSSLLHQGAADQIAQTSAQPETQSAEDFYELGVELHQAGQVDAAVQAYQNAIRLNSILDSAYINLGLAFVQLDQLENAKDVFQQVLVLPDRSEQPASIHTLAHYNLAIILKRQGEIAEAIREVQNALTITPNFEWAQQLLQQLQS</sequence>
<proteinExistence type="predicted"/>
<evidence type="ECO:0000313" key="4">
    <source>
        <dbReference type="EMBL" id="MBW4466305.1"/>
    </source>
</evidence>
<dbReference type="SUPFAM" id="SSF48452">
    <property type="entry name" value="TPR-like"/>
    <property type="match status" value="1"/>
</dbReference>
<dbReference type="InterPro" id="IPR019734">
    <property type="entry name" value="TPR_rpt"/>
</dbReference>
<reference evidence="4" key="1">
    <citation type="submission" date="2021-05" db="EMBL/GenBank/DDBJ databases">
        <authorList>
            <person name="Pietrasiak N."/>
            <person name="Ward R."/>
            <person name="Stajich J.E."/>
            <person name="Kurbessoian T."/>
        </authorList>
    </citation>
    <scope>NUCLEOTIDE SEQUENCE</scope>
    <source>
        <strain evidence="4">GSE-TBD4-15B</strain>
    </source>
</reference>
<dbReference type="GO" id="GO:0035269">
    <property type="term" value="P:protein O-linked glycosylation via mannose"/>
    <property type="evidence" value="ECO:0007669"/>
    <property type="project" value="TreeGrafter"/>
</dbReference>
<gene>
    <name evidence="4" type="ORF">KME07_12845</name>
</gene>
<dbReference type="EMBL" id="JAHHHV010000067">
    <property type="protein sequence ID" value="MBW4466305.1"/>
    <property type="molecule type" value="Genomic_DNA"/>
</dbReference>
<dbReference type="Pfam" id="PF07719">
    <property type="entry name" value="TPR_2"/>
    <property type="match status" value="1"/>
</dbReference>
<evidence type="ECO:0000256" key="3">
    <source>
        <dbReference type="PROSITE-ProRule" id="PRU00339"/>
    </source>
</evidence>
<accession>A0A951U565</accession>
<dbReference type="AlphaFoldDB" id="A0A951U565"/>
<dbReference type="Pfam" id="PF13414">
    <property type="entry name" value="TPR_11"/>
    <property type="match status" value="1"/>
</dbReference>
<dbReference type="Proteomes" id="UP000707356">
    <property type="component" value="Unassembled WGS sequence"/>
</dbReference>
<reference evidence="4" key="2">
    <citation type="journal article" date="2022" name="Microbiol. Resour. Announc.">
        <title>Metagenome Sequencing to Explore Phylogenomics of Terrestrial Cyanobacteria.</title>
        <authorList>
            <person name="Ward R.D."/>
            <person name="Stajich J.E."/>
            <person name="Johansen J.R."/>
            <person name="Huntemann M."/>
            <person name="Clum A."/>
            <person name="Foster B."/>
            <person name="Foster B."/>
            <person name="Roux S."/>
            <person name="Palaniappan K."/>
            <person name="Varghese N."/>
            <person name="Mukherjee S."/>
            <person name="Reddy T.B.K."/>
            <person name="Daum C."/>
            <person name="Copeland A."/>
            <person name="Chen I.A."/>
            <person name="Ivanova N.N."/>
            <person name="Kyrpides N.C."/>
            <person name="Shapiro N."/>
            <person name="Eloe-Fadrosh E.A."/>
            <person name="Pietrasiak N."/>
        </authorList>
    </citation>
    <scope>NUCLEOTIDE SEQUENCE</scope>
    <source>
        <strain evidence="4">GSE-TBD4-15B</strain>
    </source>
</reference>
<evidence type="ECO:0000313" key="5">
    <source>
        <dbReference type="Proteomes" id="UP000707356"/>
    </source>
</evidence>